<sequence length="304" mass="32029">MTRALAQARSHFGHIDGVIHGAGIVAEQAFLAVQDTRPKHCAEHFRPKVDGLLVLHRLLRDDPPDFYVLLSSISAVLGGLGYAAYAAANAYLDAYAVRASRQSGPAWLSIGWDAWLSAASSGRHGMGAVVNALAMTTEEGVDAFRRILAADLGAQVLVSTSDLSTRIAQWVKRKPRDVAAAAAEAAPSVIYATAMQTAIARVWESVLGVSQIAAQDNFFDLGGDSLLLMDVIARLKAGYGVVLNPREIMFQTLAQLAAQCEERQAAQCAAVAAPATAPATAVGAAPEAERKGGLFGALKRKIRG</sequence>
<keyword evidence="1" id="KW-0596">Phosphopantetheine</keyword>
<dbReference type="Pfam" id="PF00550">
    <property type="entry name" value="PP-binding"/>
    <property type="match status" value="1"/>
</dbReference>
<dbReference type="SUPFAM" id="SSF51735">
    <property type="entry name" value="NAD(P)-binding Rossmann-fold domains"/>
    <property type="match status" value="1"/>
</dbReference>
<dbReference type="PROSITE" id="PS00012">
    <property type="entry name" value="PHOSPHOPANTETHEINE"/>
    <property type="match status" value="1"/>
</dbReference>
<dbReference type="PANTHER" id="PTHR43775:SF37">
    <property type="entry name" value="SI:DKEY-61P9.11"/>
    <property type="match status" value="1"/>
</dbReference>
<evidence type="ECO:0000313" key="6">
    <source>
        <dbReference type="Proteomes" id="UP000020077"/>
    </source>
</evidence>
<dbReference type="SUPFAM" id="SSF47336">
    <property type="entry name" value="ACP-like"/>
    <property type="match status" value="1"/>
</dbReference>
<keyword evidence="3" id="KW-0812">Transmembrane</keyword>
<keyword evidence="2" id="KW-0597">Phosphoprotein</keyword>
<proteinExistence type="predicted"/>
<comment type="caution">
    <text evidence="5">The sequence shown here is derived from an EMBL/GenBank/DDBJ whole genome shotgun (WGS) entry which is preliminary data.</text>
</comment>
<dbReference type="SMART" id="SM00823">
    <property type="entry name" value="PKS_PP"/>
    <property type="match status" value="1"/>
</dbReference>
<dbReference type="GO" id="GO:0071770">
    <property type="term" value="P:DIM/DIP cell wall layer assembly"/>
    <property type="evidence" value="ECO:0007669"/>
    <property type="project" value="TreeGrafter"/>
</dbReference>
<reference evidence="5 6" key="1">
    <citation type="submission" date="2014-02" db="EMBL/GenBank/DDBJ databases">
        <title>Expanding our view of genomic diversity in Candidatus Accumulibacter clades.</title>
        <authorList>
            <person name="Skennerton C.T."/>
            <person name="Barr J.J."/>
            <person name="Slater F.R."/>
            <person name="Bond P.L."/>
            <person name="Tyson G.W."/>
        </authorList>
    </citation>
    <scope>NUCLEOTIDE SEQUENCE [LARGE SCALE GENOMIC DNA]</scope>
    <source>
        <strain evidence="6">BA-91</strain>
    </source>
</reference>
<gene>
    <name evidence="5" type="primary">pksJ</name>
    <name evidence="5" type="ORF">AW09_004137</name>
</gene>
<name>A0A080LRF2_9PROT</name>
<dbReference type="InterPro" id="IPR036736">
    <property type="entry name" value="ACP-like_sf"/>
</dbReference>
<evidence type="ECO:0000259" key="4">
    <source>
        <dbReference type="PROSITE" id="PS50075"/>
    </source>
</evidence>
<dbReference type="Proteomes" id="UP000020077">
    <property type="component" value="Unassembled WGS sequence"/>
</dbReference>
<dbReference type="Pfam" id="PF08659">
    <property type="entry name" value="KR"/>
    <property type="match status" value="1"/>
</dbReference>
<dbReference type="GO" id="GO:0031177">
    <property type="term" value="F:phosphopantetheine binding"/>
    <property type="evidence" value="ECO:0007669"/>
    <property type="project" value="InterPro"/>
</dbReference>
<dbReference type="PROSITE" id="PS50075">
    <property type="entry name" value="CARRIER"/>
    <property type="match status" value="1"/>
</dbReference>
<dbReference type="GO" id="GO:0005737">
    <property type="term" value="C:cytoplasm"/>
    <property type="evidence" value="ECO:0007669"/>
    <property type="project" value="TreeGrafter"/>
</dbReference>
<feature type="domain" description="Carrier" evidence="4">
    <location>
        <begin position="190"/>
        <end position="267"/>
    </location>
</feature>
<dbReference type="Gene3D" id="1.10.1200.10">
    <property type="entry name" value="ACP-like"/>
    <property type="match status" value="1"/>
</dbReference>
<dbReference type="InterPro" id="IPR006162">
    <property type="entry name" value="Ppantetheine_attach_site"/>
</dbReference>
<dbReference type="GO" id="GO:0004312">
    <property type="term" value="F:fatty acid synthase activity"/>
    <property type="evidence" value="ECO:0007669"/>
    <property type="project" value="TreeGrafter"/>
</dbReference>
<evidence type="ECO:0000256" key="2">
    <source>
        <dbReference type="ARBA" id="ARBA00022553"/>
    </source>
</evidence>
<keyword evidence="3" id="KW-1133">Transmembrane helix</keyword>
<evidence type="ECO:0000256" key="3">
    <source>
        <dbReference type="SAM" id="Phobius"/>
    </source>
</evidence>
<feature type="transmembrane region" description="Helical" evidence="3">
    <location>
        <begin position="66"/>
        <end position="92"/>
    </location>
</feature>
<accession>A0A080LRF2</accession>
<dbReference type="GO" id="GO:0006633">
    <property type="term" value="P:fatty acid biosynthetic process"/>
    <property type="evidence" value="ECO:0007669"/>
    <property type="project" value="TreeGrafter"/>
</dbReference>
<dbReference type="SMART" id="SM00822">
    <property type="entry name" value="PKS_KR"/>
    <property type="match status" value="1"/>
</dbReference>
<dbReference type="InterPro" id="IPR009081">
    <property type="entry name" value="PP-bd_ACP"/>
</dbReference>
<dbReference type="InterPro" id="IPR050091">
    <property type="entry name" value="PKS_NRPS_Biosynth_Enz"/>
</dbReference>
<dbReference type="InterPro" id="IPR020806">
    <property type="entry name" value="PKS_PP-bd"/>
</dbReference>
<dbReference type="InterPro" id="IPR013968">
    <property type="entry name" value="PKS_KR"/>
</dbReference>
<dbReference type="Gene3D" id="3.40.50.720">
    <property type="entry name" value="NAD(P)-binding Rossmann-like Domain"/>
    <property type="match status" value="1"/>
</dbReference>
<organism evidence="5 6">
    <name type="scientific">Candidatus Accumulibacter phosphatis</name>
    <dbReference type="NCBI Taxonomy" id="327160"/>
    <lineage>
        <taxon>Bacteria</taxon>
        <taxon>Pseudomonadati</taxon>
        <taxon>Pseudomonadota</taxon>
        <taxon>Betaproteobacteria</taxon>
        <taxon>Candidatus Accumulibacter</taxon>
    </lineage>
</organism>
<evidence type="ECO:0000313" key="5">
    <source>
        <dbReference type="EMBL" id="KFB70743.1"/>
    </source>
</evidence>
<dbReference type="AlphaFoldDB" id="A0A080LRF2"/>
<protein>
    <submittedName>
        <fullName evidence="5">Polyketide synthase PksJ</fullName>
    </submittedName>
</protein>
<dbReference type="InterPro" id="IPR036291">
    <property type="entry name" value="NAD(P)-bd_dom_sf"/>
</dbReference>
<dbReference type="PANTHER" id="PTHR43775">
    <property type="entry name" value="FATTY ACID SYNTHASE"/>
    <property type="match status" value="1"/>
</dbReference>
<dbReference type="GO" id="GO:0005886">
    <property type="term" value="C:plasma membrane"/>
    <property type="evidence" value="ECO:0007669"/>
    <property type="project" value="TreeGrafter"/>
</dbReference>
<evidence type="ECO:0000256" key="1">
    <source>
        <dbReference type="ARBA" id="ARBA00022450"/>
    </source>
</evidence>
<dbReference type="InterPro" id="IPR057326">
    <property type="entry name" value="KR_dom"/>
</dbReference>
<keyword evidence="3" id="KW-0472">Membrane</keyword>
<dbReference type="EMBL" id="JDVG02000653">
    <property type="protein sequence ID" value="KFB70743.1"/>
    <property type="molecule type" value="Genomic_DNA"/>
</dbReference>